<gene>
    <name evidence="2" type="ORF">EHAR0213_LOCUS15428</name>
</gene>
<feature type="compositionally biased region" description="Basic and acidic residues" evidence="1">
    <location>
        <begin position="124"/>
        <end position="142"/>
    </location>
</feature>
<feature type="region of interest" description="Disordered" evidence="1">
    <location>
        <begin position="35"/>
        <end position="110"/>
    </location>
</feature>
<reference evidence="2" key="1">
    <citation type="submission" date="2021-01" db="EMBL/GenBank/DDBJ databases">
        <authorList>
            <person name="Corre E."/>
            <person name="Pelletier E."/>
            <person name="Niang G."/>
            <person name="Scheremetjew M."/>
            <person name="Finn R."/>
            <person name="Kale V."/>
            <person name="Holt S."/>
            <person name="Cochrane G."/>
            <person name="Meng A."/>
            <person name="Brown T."/>
            <person name="Cohen L."/>
        </authorList>
    </citation>
    <scope>NUCLEOTIDE SEQUENCE</scope>
    <source>
        <strain evidence="2">FSP1.4</strain>
    </source>
</reference>
<evidence type="ECO:0000313" key="2">
    <source>
        <dbReference type="EMBL" id="CAE0356511.1"/>
    </source>
</evidence>
<evidence type="ECO:0000256" key="1">
    <source>
        <dbReference type="SAM" id="MobiDB-lite"/>
    </source>
</evidence>
<feature type="compositionally biased region" description="Acidic residues" evidence="1">
    <location>
        <begin position="1"/>
        <end position="11"/>
    </location>
</feature>
<accession>A0A7S3JIY6</accession>
<feature type="compositionally biased region" description="Basic and acidic residues" evidence="1">
    <location>
        <begin position="41"/>
        <end position="78"/>
    </location>
</feature>
<proteinExistence type="predicted"/>
<sequence>MGREDVETESEGETRVGSAKGRREEVLVRRMISMQQQESEEVMRREQQRAGDIEGLKREEREREVMEARERMQARDSEESSGLSSIDMGEGEDQEKGMDSDLSYDEEEKHVKLKEKEVKLKEFGEEEKKSDMVSYSENRDMMEGMSDAPSKSSYFKK</sequence>
<name>A0A7S3JIY6_9SPIT</name>
<feature type="region of interest" description="Disordered" evidence="1">
    <location>
        <begin position="1"/>
        <end position="23"/>
    </location>
</feature>
<dbReference type="EMBL" id="HBII01036452">
    <property type="protein sequence ID" value="CAE0356511.1"/>
    <property type="molecule type" value="Transcribed_RNA"/>
</dbReference>
<dbReference type="AlphaFoldDB" id="A0A7S3JIY6"/>
<organism evidence="2">
    <name type="scientific">Euplotes harpa</name>
    <dbReference type="NCBI Taxonomy" id="151035"/>
    <lineage>
        <taxon>Eukaryota</taxon>
        <taxon>Sar</taxon>
        <taxon>Alveolata</taxon>
        <taxon>Ciliophora</taxon>
        <taxon>Intramacronucleata</taxon>
        <taxon>Spirotrichea</taxon>
        <taxon>Hypotrichia</taxon>
        <taxon>Euplotida</taxon>
        <taxon>Euplotidae</taxon>
        <taxon>Euplotes</taxon>
    </lineage>
</organism>
<protein>
    <submittedName>
        <fullName evidence="2">Uncharacterized protein</fullName>
    </submittedName>
</protein>
<feature type="region of interest" description="Disordered" evidence="1">
    <location>
        <begin position="124"/>
        <end position="157"/>
    </location>
</feature>